<gene>
    <name evidence="1" type="ORF">KP509_20G067700</name>
</gene>
<evidence type="ECO:0008006" key="3">
    <source>
        <dbReference type="Google" id="ProtNLM"/>
    </source>
</evidence>
<dbReference type="AlphaFoldDB" id="A0A8T2SI80"/>
<dbReference type="SUPFAM" id="SSF55031">
    <property type="entry name" value="Bacterial exopeptidase dimerisation domain"/>
    <property type="match status" value="1"/>
</dbReference>
<dbReference type="OrthoDB" id="6119954at2759"/>
<dbReference type="InterPro" id="IPR002933">
    <property type="entry name" value="Peptidase_M20"/>
</dbReference>
<dbReference type="Gene3D" id="3.40.630.10">
    <property type="entry name" value="Zn peptidases"/>
    <property type="match status" value="1"/>
</dbReference>
<proteinExistence type="predicted"/>
<dbReference type="InterPro" id="IPR036264">
    <property type="entry name" value="Bact_exopeptidase_dim_dom"/>
</dbReference>
<protein>
    <recommendedName>
        <fullName evidence="3">Peptidase M20 dimerisation domain-containing protein</fullName>
    </recommendedName>
</protein>
<dbReference type="EMBL" id="CM035425">
    <property type="protein sequence ID" value="KAH7332087.1"/>
    <property type="molecule type" value="Genomic_DNA"/>
</dbReference>
<name>A0A8T2SI80_CERRI</name>
<dbReference type="PANTHER" id="PTHR11014:SF63">
    <property type="entry name" value="METALLOPEPTIDASE, PUTATIVE (AFU_ORTHOLOGUE AFUA_6G09600)-RELATED"/>
    <property type="match status" value="1"/>
</dbReference>
<evidence type="ECO:0000313" key="1">
    <source>
        <dbReference type="EMBL" id="KAH7332087.1"/>
    </source>
</evidence>
<dbReference type="GO" id="GO:0005783">
    <property type="term" value="C:endoplasmic reticulum"/>
    <property type="evidence" value="ECO:0007669"/>
    <property type="project" value="TreeGrafter"/>
</dbReference>
<dbReference type="Proteomes" id="UP000825935">
    <property type="component" value="Chromosome 20"/>
</dbReference>
<dbReference type="OMA" id="HELITMR"/>
<dbReference type="GO" id="GO:0009850">
    <property type="term" value="P:auxin metabolic process"/>
    <property type="evidence" value="ECO:0007669"/>
    <property type="project" value="TreeGrafter"/>
</dbReference>
<dbReference type="GO" id="GO:0010179">
    <property type="term" value="F:IAA-Ala conjugate hydrolase activity"/>
    <property type="evidence" value="ECO:0007669"/>
    <property type="project" value="TreeGrafter"/>
</dbReference>
<dbReference type="InterPro" id="IPR017439">
    <property type="entry name" value="Amidohydrolase"/>
</dbReference>
<sequence>MVLPFIPAVFNAAKKQTLAAASKERSEILAAAEEIKEWIVDIRHKIHEHPELGFECGDTAELVKATLTELGIFFYDKFFAKTGVVGRIGSGNEPFVALRADMDALPLQELYEWTHMSQNKGVMHACGHDAHTAMLLGAAKLLQERYEKKEFEGTVFLIFQPSEEANAGANSMVTDGALMEAQAIFGLHVTPSLPAGACGSRAGVVMAGSSRFGATIEGLGGHGGVPQAAIDPIVGSAFVITSLQPIISRETEPSDAQLIDEMLLKQLRLLSVNLSKARHNRSVLVGYYHWLRPRRYREQYHSRQRGHRWHISLRRSGRRHC</sequence>
<comment type="caution">
    <text evidence="1">The sequence shown here is derived from an EMBL/GenBank/DDBJ whole genome shotgun (WGS) entry which is preliminary data.</text>
</comment>
<dbReference type="PANTHER" id="PTHR11014">
    <property type="entry name" value="PEPTIDASE M20 FAMILY MEMBER"/>
    <property type="match status" value="1"/>
</dbReference>
<dbReference type="NCBIfam" id="TIGR01891">
    <property type="entry name" value="amidohydrolases"/>
    <property type="match status" value="1"/>
</dbReference>
<organism evidence="1 2">
    <name type="scientific">Ceratopteris richardii</name>
    <name type="common">Triangle waterfern</name>
    <dbReference type="NCBI Taxonomy" id="49495"/>
    <lineage>
        <taxon>Eukaryota</taxon>
        <taxon>Viridiplantae</taxon>
        <taxon>Streptophyta</taxon>
        <taxon>Embryophyta</taxon>
        <taxon>Tracheophyta</taxon>
        <taxon>Polypodiopsida</taxon>
        <taxon>Polypodiidae</taxon>
        <taxon>Polypodiales</taxon>
        <taxon>Pteridineae</taxon>
        <taxon>Pteridaceae</taxon>
        <taxon>Parkerioideae</taxon>
        <taxon>Ceratopteris</taxon>
    </lineage>
</organism>
<keyword evidence="2" id="KW-1185">Reference proteome</keyword>
<reference evidence="1" key="1">
    <citation type="submission" date="2021-08" db="EMBL/GenBank/DDBJ databases">
        <title>WGS assembly of Ceratopteris richardii.</title>
        <authorList>
            <person name="Marchant D.B."/>
            <person name="Chen G."/>
            <person name="Jenkins J."/>
            <person name="Shu S."/>
            <person name="Leebens-Mack J."/>
            <person name="Grimwood J."/>
            <person name="Schmutz J."/>
            <person name="Soltis P."/>
            <person name="Soltis D."/>
            <person name="Chen Z.-H."/>
        </authorList>
    </citation>
    <scope>NUCLEOTIDE SEQUENCE</scope>
    <source>
        <strain evidence="1">Whitten #5841</strain>
        <tissue evidence="1">Leaf</tissue>
    </source>
</reference>
<dbReference type="SUPFAM" id="SSF53187">
    <property type="entry name" value="Zn-dependent exopeptidases"/>
    <property type="match status" value="1"/>
</dbReference>
<evidence type="ECO:0000313" key="2">
    <source>
        <dbReference type="Proteomes" id="UP000825935"/>
    </source>
</evidence>
<dbReference type="Pfam" id="PF01546">
    <property type="entry name" value="Peptidase_M20"/>
    <property type="match status" value="1"/>
</dbReference>
<accession>A0A8T2SI80</accession>